<evidence type="ECO:0000313" key="3">
    <source>
        <dbReference type="Proteomes" id="UP000001745"/>
    </source>
</evidence>
<gene>
    <name evidence="2" type="ORF">TSTA_066570</name>
</gene>
<feature type="compositionally biased region" description="Basic and acidic residues" evidence="1">
    <location>
        <begin position="129"/>
        <end position="138"/>
    </location>
</feature>
<keyword evidence="3" id="KW-1185">Reference proteome</keyword>
<dbReference type="PhylomeDB" id="B8LXC9"/>
<feature type="compositionally biased region" description="Low complexity" evidence="1">
    <location>
        <begin position="141"/>
        <end position="152"/>
    </location>
</feature>
<dbReference type="HOGENOM" id="CLU_738057_0_0_1"/>
<feature type="region of interest" description="Disordered" evidence="1">
    <location>
        <begin position="214"/>
        <end position="242"/>
    </location>
</feature>
<name>B8LXC9_TALSN</name>
<organism evidence="2 3">
    <name type="scientific">Talaromyces stipitatus (strain ATCC 10500 / CBS 375.48 / QM 6759 / NRRL 1006)</name>
    <name type="common">Penicillium stipitatum</name>
    <dbReference type="NCBI Taxonomy" id="441959"/>
    <lineage>
        <taxon>Eukaryota</taxon>
        <taxon>Fungi</taxon>
        <taxon>Dikarya</taxon>
        <taxon>Ascomycota</taxon>
        <taxon>Pezizomycotina</taxon>
        <taxon>Eurotiomycetes</taxon>
        <taxon>Eurotiomycetidae</taxon>
        <taxon>Eurotiales</taxon>
        <taxon>Trichocomaceae</taxon>
        <taxon>Talaromyces</taxon>
        <taxon>Talaromyces sect. Talaromyces</taxon>
    </lineage>
</organism>
<feature type="compositionally biased region" description="Basic and acidic residues" evidence="1">
    <location>
        <begin position="214"/>
        <end position="241"/>
    </location>
</feature>
<feature type="region of interest" description="Disordered" evidence="1">
    <location>
        <begin position="121"/>
        <end position="154"/>
    </location>
</feature>
<dbReference type="OrthoDB" id="4187030at2759"/>
<evidence type="ECO:0000256" key="1">
    <source>
        <dbReference type="SAM" id="MobiDB-lite"/>
    </source>
</evidence>
<reference evidence="3" key="1">
    <citation type="journal article" date="2015" name="Genome Announc.">
        <title>Genome sequence of the AIDS-associated pathogen Penicillium marneffei (ATCC18224) and its near taxonomic relative Talaromyces stipitatus (ATCC10500).</title>
        <authorList>
            <person name="Nierman W.C."/>
            <person name="Fedorova-Abrams N.D."/>
            <person name="Andrianopoulos A."/>
        </authorList>
    </citation>
    <scope>NUCLEOTIDE SEQUENCE [LARGE SCALE GENOMIC DNA]</scope>
    <source>
        <strain evidence="3">ATCC 10500 / CBS 375.48 / QM 6759 / NRRL 1006</strain>
    </source>
</reference>
<dbReference type="RefSeq" id="XP_002340597.1">
    <property type="nucleotide sequence ID" value="XM_002340556.1"/>
</dbReference>
<dbReference type="STRING" id="441959.B8LXC9"/>
<dbReference type="AlphaFoldDB" id="B8LXC9"/>
<dbReference type="EMBL" id="EQ962652">
    <property type="protein sequence ID" value="EED23210.1"/>
    <property type="molecule type" value="Genomic_DNA"/>
</dbReference>
<sequence>MELQLYEQHYQWYKNEKARDLLTPKRGMKPKDWILKWENLLLDMQLTNFNKILEKRMSRDFIRSSAFITTTLIELDTGLEVLHRKIGLDLVPGIRDIIKIFKQWVKAQRNVMDPTRRDASFATLGGKLDQPEKEEEQKGVQQSNQTSQQSRSCWKSQSKNRERTCLCGAKHNFEDCLYVNEGKRSKDWKEDEDITRKFKDVERSNTSLAKALKAVKEKLKPTNSANKKEYDDGEKDNEPERSNFVYDEDEVQISIGPRFKRSSIAIQVQIMAIATDSDKDLKDAVILDNGTTTNIFNDLRWLHNIGNEEQIYLVGNGSVKMYRLGEMIIYPINPISRQAKKGILMKKTWYVLGMHTNIISQGMAEEYRLFFNGLT</sequence>
<dbReference type="GeneID" id="8106677"/>
<dbReference type="VEuPathDB" id="FungiDB:TSTA_066570"/>
<evidence type="ECO:0000313" key="2">
    <source>
        <dbReference type="EMBL" id="EED23210.1"/>
    </source>
</evidence>
<protein>
    <submittedName>
        <fullName evidence="2">Uncharacterized protein</fullName>
    </submittedName>
</protein>
<dbReference type="InParanoid" id="B8LXC9"/>
<accession>B8LXC9</accession>
<proteinExistence type="predicted"/>
<dbReference type="Proteomes" id="UP000001745">
    <property type="component" value="Unassembled WGS sequence"/>
</dbReference>